<comment type="caution">
    <text evidence="3">The sequence shown here is derived from an EMBL/GenBank/DDBJ whole genome shotgun (WGS) entry which is preliminary data.</text>
</comment>
<dbReference type="SUPFAM" id="SSF141868">
    <property type="entry name" value="EAL domain-like"/>
    <property type="match status" value="1"/>
</dbReference>
<evidence type="ECO:0000313" key="4">
    <source>
        <dbReference type="Proteomes" id="UP000824927"/>
    </source>
</evidence>
<dbReference type="SMART" id="SM01080">
    <property type="entry name" value="CHASE2"/>
    <property type="match status" value="1"/>
</dbReference>
<dbReference type="PANTHER" id="PTHR33121:SF79">
    <property type="entry name" value="CYCLIC DI-GMP PHOSPHODIESTERASE PDED-RELATED"/>
    <property type="match status" value="1"/>
</dbReference>
<dbReference type="PROSITE" id="PS50883">
    <property type="entry name" value="EAL"/>
    <property type="match status" value="1"/>
</dbReference>
<dbReference type="InterPro" id="IPR000160">
    <property type="entry name" value="GGDEF_dom"/>
</dbReference>
<dbReference type="Pfam" id="PF00563">
    <property type="entry name" value="EAL"/>
    <property type="match status" value="1"/>
</dbReference>
<dbReference type="InterPro" id="IPR001633">
    <property type="entry name" value="EAL_dom"/>
</dbReference>
<dbReference type="CDD" id="cd01948">
    <property type="entry name" value="EAL"/>
    <property type="match status" value="1"/>
</dbReference>
<dbReference type="InterPro" id="IPR050706">
    <property type="entry name" value="Cyclic-di-GMP_PDE-like"/>
</dbReference>
<feature type="domain" description="EAL" evidence="2">
    <location>
        <begin position="521"/>
        <end position="774"/>
    </location>
</feature>
<dbReference type="Gene3D" id="3.20.20.450">
    <property type="entry name" value="EAL domain"/>
    <property type="match status" value="1"/>
</dbReference>
<dbReference type="Proteomes" id="UP000824927">
    <property type="component" value="Unassembled WGS sequence"/>
</dbReference>
<dbReference type="GO" id="GO:0071111">
    <property type="term" value="F:cyclic-guanylate-specific phosphodiesterase activity"/>
    <property type="evidence" value="ECO:0007669"/>
    <property type="project" value="InterPro"/>
</dbReference>
<dbReference type="Gene3D" id="3.30.70.270">
    <property type="match status" value="1"/>
</dbReference>
<accession>A0A9Q3RZ02</accession>
<dbReference type="InterPro" id="IPR007890">
    <property type="entry name" value="CHASE2"/>
</dbReference>
<feature type="transmembrane region" description="Helical" evidence="1">
    <location>
        <begin position="32"/>
        <end position="51"/>
    </location>
</feature>
<protein>
    <submittedName>
        <fullName evidence="3">EAL domain-containing protein</fullName>
    </submittedName>
</protein>
<dbReference type="EMBL" id="JAHVKP010000001">
    <property type="protein sequence ID" value="MBY6216992.1"/>
    <property type="molecule type" value="Genomic_DNA"/>
</dbReference>
<dbReference type="RefSeq" id="WP_222404230.1">
    <property type="nucleotide sequence ID" value="NZ_JAHVKP010000001.1"/>
</dbReference>
<sequence>MSDGNAFAEGPSSLEMTRGGVSKGLLGRLRHLLYAGAVALAMLAAFFLQPLDQFSWVFQSRLANHAPSGEMVFVGVPRDTVDPALDHRREALAETLRELDRQGAGKIYIDVVFDEASTPEADKALSDAIAALGPRVALVDHIERSATSGDRIERTMDAIGGQAERVASRRTANWLGFVWTKQYGYTIDGKRQASLAAALAGIDDARPGEFQIDYTIPAEDFTSIEVGSIENGEEIPNVAGRTVVIGQEESVSDAQVKVPGNYGVPPSYVAIYAAESLRSGRTGFLDGLRALTIYTFLFAALIIAVRTRKRRQIGYFALVASIPALLYVGSYIGVRMELSYCIALLVVYGLFRSRAQLKDRVAMVDTETGLPRLRALEVSALKNNLTHGHIVVARIHGYEHVLRTLARDHRSQYILKLVDRLRASDSDLAIFYEGHHLAWHSKEDDTQVLSEHLEGLRAIFAAPVNVAGSSVDVGISFGVARLDGDPATRLAAAVAAAEESSEALQPIKVAETGSRFDQLWDISLRARIDEAMEAGEIYCVYQPKVDTARGAMVGVEALVRWHDPARGFIPPMHFIAQCEKAGRMEHLTRYVLQSACSAGRLMHFRGRNVTMSVNMSATLLGDLRIVGIVRNALQASGFDPRFLILEVTETSRIGDLATAATILEELKSLGVRISIDDFGCGAANFETFFELPFDELKIDRLFVSNLTTNAKAKAIASSIVSMGREARIMVTAEGAEDEETLRILNEIGCNYVQGYVLSRPISLTNLLKFQVSDEDSALEA</sequence>
<dbReference type="InterPro" id="IPR035919">
    <property type="entry name" value="EAL_sf"/>
</dbReference>
<evidence type="ECO:0000259" key="2">
    <source>
        <dbReference type="PROSITE" id="PS50883"/>
    </source>
</evidence>
<dbReference type="SMART" id="SM00052">
    <property type="entry name" value="EAL"/>
    <property type="match status" value="1"/>
</dbReference>
<evidence type="ECO:0000313" key="3">
    <source>
        <dbReference type="EMBL" id="MBY6216992.1"/>
    </source>
</evidence>
<proteinExistence type="predicted"/>
<dbReference type="AlphaFoldDB" id="A0A9Q3RZ02"/>
<dbReference type="PANTHER" id="PTHR33121">
    <property type="entry name" value="CYCLIC DI-GMP PHOSPHODIESTERASE PDEF"/>
    <property type="match status" value="1"/>
</dbReference>
<name>A0A9Q3RZ02_9SPHN</name>
<dbReference type="SMART" id="SM00267">
    <property type="entry name" value="GGDEF"/>
    <property type="match status" value="1"/>
</dbReference>
<feature type="transmembrane region" description="Helical" evidence="1">
    <location>
        <begin position="287"/>
        <end position="305"/>
    </location>
</feature>
<gene>
    <name evidence="3" type="ORF">KUV31_01395</name>
</gene>
<keyword evidence="1" id="KW-0812">Transmembrane</keyword>
<dbReference type="Pfam" id="PF05226">
    <property type="entry name" value="CHASE2"/>
    <property type="match status" value="1"/>
</dbReference>
<feature type="transmembrane region" description="Helical" evidence="1">
    <location>
        <begin position="312"/>
        <end position="328"/>
    </location>
</feature>
<reference evidence="3" key="1">
    <citation type="submission" date="2021-06" db="EMBL/GenBank/DDBJ databases">
        <title>50 bacteria genomes isolated from Dapeng, Shenzhen, China.</title>
        <authorList>
            <person name="Zheng W."/>
            <person name="Yu S."/>
            <person name="Huang Y."/>
        </authorList>
    </citation>
    <scope>NUCLEOTIDE SEQUENCE</scope>
    <source>
        <strain evidence="3">DP4N28-2</strain>
    </source>
</reference>
<keyword evidence="1" id="KW-1133">Transmembrane helix</keyword>
<keyword evidence="1" id="KW-0472">Membrane</keyword>
<dbReference type="InterPro" id="IPR043128">
    <property type="entry name" value="Rev_trsase/Diguanyl_cyclase"/>
</dbReference>
<evidence type="ECO:0000256" key="1">
    <source>
        <dbReference type="SAM" id="Phobius"/>
    </source>
</evidence>
<organism evidence="3 4">
    <name type="scientific">Qipengyuania aquimaris</name>
    <dbReference type="NCBI Taxonomy" id="255984"/>
    <lineage>
        <taxon>Bacteria</taxon>
        <taxon>Pseudomonadati</taxon>
        <taxon>Pseudomonadota</taxon>
        <taxon>Alphaproteobacteria</taxon>
        <taxon>Sphingomonadales</taxon>
        <taxon>Erythrobacteraceae</taxon>
        <taxon>Qipengyuania</taxon>
    </lineage>
</organism>